<evidence type="ECO:0000313" key="5">
    <source>
        <dbReference type="Proteomes" id="UP000234328"/>
    </source>
</evidence>
<dbReference type="Gene3D" id="3.90.226.10">
    <property type="entry name" value="2-enoyl-CoA Hydratase, Chain A, domain 1"/>
    <property type="match status" value="1"/>
</dbReference>
<dbReference type="InterPro" id="IPR051053">
    <property type="entry name" value="ECH/Chromodomain_protein"/>
</dbReference>
<dbReference type="GO" id="GO:0004165">
    <property type="term" value="F:delta(3)-delta(2)-enoyl-CoA isomerase activity"/>
    <property type="evidence" value="ECO:0007669"/>
    <property type="project" value="UniProtKB-ARBA"/>
</dbReference>
<dbReference type="CDD" id="cd06558">
    <property type="entry name" value="crotonase-like"/>
    <property type="match status" value="1"/>
</dbReference>
<evidence type="ECO:0000313" key="4">
    <source>
        <dbReference type="EMBL" id="PLC54403.1"/>
    </source>
</evidence>
<accession>A0A2N4UHA1</accession>
<dbReference type="Proteomes" id="UP000234328">
    <property type="component" value="Unassembled WGS sequence"/>
</dbReference>
<name>A0A2N4UHA1_9BURK</name>
<dbReference type="InterPro" id="IPR029045">
    <property type="entry name" value="ClpP/crotonase-like_dom_sf"/>
</dbReference>
<dbReference type="PANTHER" id="PTHR43684">
    <property type="match status" value="1"/>
</dbReference>
<comment type="subcellular location">
    <subcellularLocation>
        <location evidence="1">Peroxisome</location>
    </subcellularLocation>
</comment>
<keyword evidence="3" id="KW-0413">Isomerase</keyword>
<dbReference type="EMBL" id="PDNV01000004">
    <property type="protein sequence ID" value="PLC54403.1"/>
    <property type="molecule type" value="Genomic_DNA"/>
</dbReference>
<comment type="caution">
    <text evidence="4">The sequence shown here is derived from an EMBL/GenBank/DDBJ whole genome shotgun (WGS) entry which is preliminary data.</text>
</comment>
<evidence type="ECO:0000256" key="2">
    <source>
        <dbReference type="ARBA" id="ARBA00023140"/>
    </source>
</evidence>
<dbReference type="AlphaFoldDB" id="A0A2N4UHA1"/>
<dbReference type="InterPro" id="IPR001753">
    <property type="entry name" value="Enoyl-CoA_hydra/iso"/>
</dbReference>
<dbReference type="PANTHER" id="PTHR43684:SF1">
    <property type="entry name" value="ENOYL-COA DELTA ISOMERASE 2"/>
    <property type="match status" value="1"/>
</dbReference>
<dbReference type="OrthoDB" id="9797151at2"/>
<dbReference type="RefSeq" id="WP_102069173.1">
    <property type="nucleotide sequence ID" value="NZ_PDNV01000004.1"/>
</dbReference>
<sequence>MIASTFEGGCMVLTINRPERRNALTHSMYQALDQGLQAAQADPACHAVILTGAGDCFTAGNDLGEFQTTRSVVDSPALAFLRTLANVDVSVIAAVEGHAIGVGVTLLQHCDFVYAGETAQFSMPFVSLGLCPEGGSSTLLVQLVGARRANDWLLLGRRFDAAEAYESGFITAISPPGHALIQAQATAELLGRQPAEALRLSKRLLREPGRPALMRTFDTERDLFTDRLKSDEAQAAFRRFFERKSDQS</sequence>
<evidence type="ECO:0000256" key="1">
    <source>
        <dbReference type="ARBA" id="ARBA00004275"/>
    </source>
</evidence>
<dbReference type="SUPFAM" id="SSF52096">
    <property type="entry name" value="ClpP/crotonase"/>
    <property type="match status" value="1"/>
</dbReference>
<gene>
    <name evidence="4" type="ORF">CR155_06350</name>
</gene>
<keyword evidence="5" id="KW-1185">Reference proteome</keyword>
<protein>
    <submittedName>
        <fullName evidence="4">Enoyl-CoA hydratase</fullName>
    </submittedName>
</protein>
<proteinExistence type="predicted"/>
<organism evidence="4 5">
    <name type="scientific">Pollutimonas nitritireducens</name>
    <dbReference type="NCBI Taxonomy" id="2045209"/>
    <lineage>
        <taxon>Bacteria</taxon>
        <taxon>Pseudomonadati</taxon>
        <taxon>Pseudomonadota</taxon>
        <taxon>Betaproteobacteria</taxon>
        <taxon>Burkholderiales</taxon>
        <taxon>Alcaligenaceae</taxon>
        <taxon>Pollutimonas</taxon>
    </lineage>
</organism>
<keyword evidence="2" id="KW-0576">Peroxisome</keyword>
<evidence type="ECO:0000256" key="3">
    <source>
        <dbReference type="ARBA" id="ARBA00023235"/>
    </source>
</evidence>
<reference evidence="4 5" key="1">
    <citation type="submission" date="2017-10" db="EMBL/GenBank/DDBJ databases">
        <title>Two draft genome sequences of Pusillimonas sp. strains isolated from a nitrate- and radionuclide-contaminated groundwater in Russia.</title>
        <authorList>
            <person name="Grouzdev D.S."/>
            <person name="Tourova T.P."/>
            <person name="Goeva M.A."/>
            <person name="Babich T.L."/>
            <person name="Sokolova D.S."/>
            <person name="Abdullin R."/>
            <person name="Poltaraus A.B."/>
            <person name="Toshchakov S.V."/>
            <person name="Nazina T.N."/>
        </authorList>
    </citation>
    <scope>NUCLEOTIDE SEQUENCE [LARGE SCALE GENOMIC DNA]</scope>
    <source>
        <strain evidence="4 5">JR1/69-2-13</strain>
    </source>
</reference>
<dbReference type="Pfam" id="PF00378">
    <property type="entry name" value="ECH_1"/>
    <property type="match status" value="1"/>
</dbReference>